<accession>X1R5M7</accession>
<proteinExistence type="predicted"/>
<comment type="caution">
    <text evidence="1">The sequence shown here is derived from an EMBL/GenBank/DDBJ whole genome shotgun (WGS) entry which is preliminary data.</text>
</comment>
<dbReference type="SUPFAM" id="SSF55144">
    <property type="entry name" value="LigT-like"/>
    <property type="match status" value="1"/>
</dbReference>
<dbReference type="InterPro" id="IPR009097">
    <property type="entry name" value="Cyclic_Pdiesterase"/>
</dbReference>
<reference evidence="1" key="1">
    <citation type="journal article" date="2014" name="Front. Microbiol.">
        <title>High frequency of phylogenetically diverse reductive dehalogenase-homologous genes in deep subseafloor sedimentary metagenomes.</title>
        <authorList>
            <person name="Kawai M."/>
            <person name="Futagami T."/>
            <person name="Toyoda A."/>
            <person name="Takaki Y."/>
            <person name="Nishi S."/>
            <person name="Hori S."/>
            <person name="Arai W."/>
            <person name="Tsubouchi T."/>
            <person name="Morono Y."/>
            <person name="Uchiyama I."/>
            <person name="Ito T."/>
            <person name="Fujiyama A."/>
            <person name="Inagaki F."/>
            <person name="Takami H."/>
        </authorList>
    </citation>
    <scope>NUCLEOTIDE SEQUENCE</scope>
    <source>
        <strain evidence="1">Expedition CK06-06</strain>
    </source>
</reference>
<organism evidence="1">
    <name type="scientific">marine sediment metagenome</name>
    <dbReference type="NCBI Taxonomy" id="412755"/>
    <lineage>
        <taxon>unclassified sequences</taxon>
        <taxon>metagenomes</taxon>
        <taxon>ecological metagenomes</taxon>
    </lineage>
</organism>
<evidence type="ECO:0008006" key="2">
    <source>
        <dbReference type="Google" id="ProtNLM"/>
    </source>
</evidence>
<gene>
    <name evidence="1" type="ORF">S06H3_62746</name>
</gene>
<feature type="non-terminal residue" evidence="1">
    <location>
        <position position="148"/>
    </location>
</feature>
<feature type="non-terminal residue" evidence="1">
    <location>
        <position position="1"/>
    </location>
</feature>
<evidence type="ECO:0000313" key="1">
    <source>
        <dbReference type="EMBL" id="GAI50919.1"/>
    </source>
</evidence>
<name>X1R5M7_9ZZZZ</name>
<dbReference type="EMBL" id="BARV01041455">
    <property type="protein sequence ID" value="GAI50919.1"/>
    <property type="molecule type" value="Genomic_DNA"/>
</dbReference>
<dbReference type="AlphaFoldDB" id="X1R5M7"/>
<sequence length="148" mass="16690">AVSVMRMIPQGTQLARNIVGLQEEIKKLLGDKVILNRADRLHTTLKILSDKDQDVPFAPGKIEALNKSFAKLIRDTKQSPFKIYFEGVGISPRGGIFIQGYPEEWSIDEGLRRPTYHISIGAIVGELTEKEFNALVHLIDANYREKPF</sequence>
<protein>
    <recommendedName>
        <fullName evidence="2">Phosphoesterase HXTX domain-containing protein</fullName>
    </recommendedName>
</protein>